<protein>
    <submittedName>
        <fullName evidence="8">[FeFe] hydrogenase H-cluster radical SAM maturase HydG</fullName>
    </submittedName>
</protein>
<feature type="domain" description="Radical SAM core" evidence="7">
    <location>
        <begin position="69"/>
        <end position="302"/>
    </location>
</feature>
<dbReference type="PANTHER" id="PTHR43583:SF2">
    <property type="entry name" value="THIAZOLE BIOSYNTHESIS PROTEIN"/>
    <property type="match status" value="1"/>
</dbReference>
<dbReference type="EMBL" id="JARGDL010000021">
    <property type="protein sequence ID" value="MDF1612909.1"/>
    <property type="molecule type" value="Genomic_DNA"/>
</dbReference>
<organism evidence="8 9">
    <name type="scientific">Stygiobacter electus</name>
    <dbReference type="NCBI Taxonomy" id="3032292"/>
    <lineage>
        <taxon>Bacteria</taxon>
        <taxon>Pseudomonadati</taxon>
        <taxon>Ignavibacteriota</taxon>
        <taxon>Ignavibacteria</taxon>
        <taxon>Ignavibacteriales</taxon>
        <taxon>Melioribacteraceae</taxon>
        <taxon>Stygiobacter</taxon>
    </lineage>
</organism>
<evidence type="ECO:0000313" key="8">
    <source>
        <dbReference type="EMBL" id="MDF1612909.1"/>
    </source>
</evidence>
<dbReference type="InterPro" id="IPR034428">
    <property type="entry name" value="ThiH/NoCL/HydG-like"/>
</dbReference>
<dbReference type="InterPro" id="IPR010722">
    <property type="entry name" value="BATS_dom"/>
</dbReference>
<keyword evidence="3" id="KW-0949">S-adenosyl-L-methionine</keyword>
<dbReference type="SFLD" id="SFLDG01060">
    <property type="entry name" value="BATS_domain_containing"/>
    <property type="match status" value="1"/>
</dbReference>
<dbReference type="PANTHER" id="PTHR43583">
    <property type="entry name" value="2-IMINOACETATE SYNTHASE"/>
    <property type="match status" value="1"/>
</dbReference>
<dbReference type="InterPro" id="IPR058240">
    <property type="entry name" value="rSAM_sf"/>
</dbReference>
<sequence>MDFINEKDIFDLIDNEKLNNISLQKEIIQKSKEAKGLSLKESAALLNINDKETLNELFHTAKEVKEKIYGNRLVLFAPLYLTNLCVNNCLYCAFRKDNKELKRKTLSLEEIKEETEFLVGQGHKRLLLVCGEHPKKASMEFIGESIKTIYEVKIKNGNIRRLNVNTAPLSIENFKILKSFGIGTYQCFQETYHYETYLKMHPEGPKRDYSWRLFAMDRALQAGIDDVGIGALFGLTDWKFETLALLSHAFNLDQRFGIGPHTISVPRLEPAFNAPVSQKPPFAVDDLSFKKIVAVLRLAVPYTGIILSTRERAELRRELFHVGVSQISAGSRTSPGAYKESKESVEEYQMEQFQLGDHRSLDEVVRDCCELGFMPSFCTACYRSNRTGDRFMELAKSGNIGKICVPNAISTFNEYILDFASDETKIVAEDFTKKELEKLDGPTKVKTEKMLQKINQGKRDIFF</sequence>
<dbReference type="SFLD" id="SFLDG01081">
    <property type="entry name" value="cleavage_of_the_Ca-Cb_bond_in"/>
    <property type="match status" value="1"/>
</dbReference>
<dbReference type="Proteomes" id="UP001221302">
    <property type="component" value="Unassembled WGS sequence"/>
</dbReference>
<dbReference type="GO" id="GO:0051539">
    <property type="term" value="F:4 iron, 4 sulfur cluster binding"/>
    <property type="evidence" value="ECO:0007669"/>
    <property type="project" value="UniProtKB-KW"/>
</dbReference>
<evidence type="ECO:0000256" key="3">
    <source>
        <dbReference type="ARBA" id="ARBA00022691"/>
    </source>
</evidence>
<dbReference type="InterPro" id="IPR007197">
    <property type="entry name" value="rSAM"/>
</dbReference>
<dbReference type="GO" id="GO:0003824">
    <property type="term" value="F:catalytic activity"/>
    <property type="evidence" value="ECO:0007669"/>
    <property type="project" value="InterPro"/>
</dbReference>
<keyword evidence="5" id="KW-0408">Iron</keyword>
<keyword evidence="9" id="KW-1185">Reference proteome</keyword>
<comment type="cofactor">
    <cofactor evidence="1">
        <name>[4Fe-4S] cluster</name>
        <dbReference type="ChEBI" id="CHEBI:49883"/>
    </cofactor>
</comment>
<dbReference type="GO" id="GO:0042364">
    <property type="term" value="P:water-soluble vitamin biosynthetic process"/>
    <property type="evidence" value="ECO:0007669"/>
    <property type="project" value="UniProtKB-ARBA"/>
</dbReference>
<dbReference type="RefSeq" id="WP_321536680.1">
    <property type="nucleotide sequence ID" value="NZ_JARGDL010000021.1"/>
</dbReference>
<evidence type="ECO:0000259" key="7">
    <source>
        <dbReference type="PROSITE" id="PS51918"/>
    </source>
</evidence>
<dbReference type="SUPFAM" id="SSF102114">
    <property type="entry name" value="Radical SAM enzymes"/>
    <property type="match status" value="1"/>
</dbReference>
<keyword evidence="2" id="KW-0004">4Fe-4S</keyword>
<reference evidence="8" key="1">
    <citation type="submission" date="2023-03" db="EMBL/GenBank/DDBJ databases">
        <title>Stygiobacter electus gen. nov., sp. nov., facultatively anaerobic thermotolerant bacterium of the class Ignavibacteria from a well of Yessentuki mineral water deposit.</title>
        <authorList>
            <person name="Podosokorskaya O.A."/>
            <person name="Elcheninov A.G."/>
            <person name="Petrova N.F."/>
            <person name="Zavarzina D.G."/>
            <person name="Kublanov I.V."/>
            <person name="Merkel A.Y."/>
        </authorList>
    </citation>
    <scope>NUCLEOTIDE SEQUENCE</scope>
    <source>
        <strain evidence="8">09-Me</strain>
    </source>
</reference>
<proteinExistence type="predicted"/>
<dbReference type="CDD" id="cd01335">
    <property type="entry name" value="Radical_SAM"/>
    <property type="match status" value="1"/>
</dbReference>
<dbReference type="Pfam" id="PF06968">
    <property type="entry name" value="BATS"/>
    <property type="match status" value="1"/>
</dbReference>
<dbReference type="SMART" id="SM00876">
    <property type="entry name" value="BATS"/>
    <property type="match status" value="1"/>
</dbReference>
<dbReference type="GO" id="GO:0046872">
    <property type="term" value="F:metal ion binding"/>
    <property type="evidence" value="ECO:0007669"/>
    <property type="project" value="UniProtKB-KW"/>
</dbReference>
<dbReference type="InterPro" id="IPR013785">
    <property type="entry name" value="Aldolase_TIM"/>
</dbReference>
<dbReference type="NCBIfam" id="TIGR03955">
    <property type="entry name" value="rSAM_HydG"/>
    <property type="match status" value="1"/>
</dbReference>
<dbReference type="SFLD" id="SFLDF00319">
    <property type="entry name" value="Fe_hydrogenase_maturase_(HydG"/>
    <property type="match status" value="1"/>
</dbReference>
<dbReference type="Gene3D" id="3.20.20.70">
    <property type="entry name" value="Aldolase class I"/>
    <property type="match status" value="1"/>
</dbReference>
<dbReference type="PROSITE" id="PS51918">
    <property type="entry name" value="RADICAL_SAM"/>
    <property type="match status" value="1"/>
</dbReference>
<keyword evidence="4" id="KW-0479">Metal-binding</keyword>
<accession>A0AAE3P2J6</accession>
<evidence type="ECO:0000256" key="1">
    <source>
        <dbReference type="ARBA" id="ARBA00001966"/>
    </source>
</evidence>
<dbReference type="InterPro" id="IPR024007">
    <property type="entry name" value="FeFe-hyd_mat_HydG"/>
</dbReference>
<evidence type="ECO:0000256" key="5">
    <source>
        <dbReference type="ARBA" id="ARBA00023004"/>
    </source>
</evidence>
<evidence type="ECO:0000256" key="6">
    <source>
        <dbReference type="ARBA" id="ARBA00023014"/>
    </source>
</evidence>
<dbReference type="AlphaFoldDB" id="A0AAE3P2J6"/>
<comment type="caution">
    <text evidence="8">The sequence shown here is derived from an EMBL/GenBank/DDBJ whole genome shotgun (WGS) entry which is preliminary data.</text>
</comment>
<name>A0AAE3P2J6_9BACT</name>
<keyword evidence="6" id="KW-0411">Iron-sulfur</keyword>
<dbReference type="SFLD" id="SFLDS00029">
    <property type="entry name" value="Radical_SAM"/>
    <property type="match status" value="1"/>
</dbReference>
<dbReference type="Pfam" id="PF04055">
    <property type="entry name" value="Radical_SAM"/>
    <property type="match status" value="1"/>
</dbReference>
<evidence type="ECO:0000256" key="4">
    <source>
        <dbReference type="ARBA" id="ARBA00022723"/>
    </source>
</evidence>
<evidence type="ECO:0000313" key="9">
    <source>
        <dbReference type="Proteomes" id="UP001221302"/>
    </source>
</evidence>
<evidence type="ECO:0000256" key="2">
    <source>
        <dbReference type="ARBA" id="ARBA00022485"/>
    </source>
</evidence>
<dbReference type="GO" id="GO:0044272">
    <property type="term" value="P:sulfur compound biosynthetic process"/>
    <property type="evidence" value="ECO:0007669"/>
    <property type="project" value="UniProtKB-ARBA"/>
</dbReference>
<gene>
    <name evidence="8" type="primary">hydG</name>
    <name evidence="8" type="ORF">P0M35_12160</name>
</gene>